<protein>
    <submittedName>
        <fullName evidence="5">Retrovirus-related Pol polyprotein from transposon TNT 1-94</fullName>
    </submittedName>
</protein>
<organism evidence="5 6">
    <name type="scientific">Vitis vinifera</name>
    <name type="common">Grape</name>
    <dbReference type="NCBI Taxonomy" id="29760"/>
    <lineage>
        <taxon>Eukaryota</taxon>
        <taxon>Viridiplantae</taxon>
        <taxon>Streptophyta</taxon>
        <taxon>Embryophyta</taxon>
        <taxon>Tracheophyta</taxon>
        <taxon>Spermatophyta</taxon>
        <taxon>Magnoliopsida</taxon>
        <taxon>eudicotyledons</taxon>
        <taxon>Gunneridae</taxon>
        <taxon>Pentapetalae</taxon>
        <taxon>rosids</taxon>
        <taxon>Vitales</taxon>
        <taxon>Vitaceae</taxon>
        <taxon>Viteae</taxon>
        <taxon>Vitis</taxon>
    </lineage>
</organism>
<evidence type="ECO:0000256" key="1">
    <source>
        <dbReference type="ARBA" id="ARBA00022723"/>
    </source>
</evidence>
<evidence type="ECO:0000259" key="4">
    <source>
        <dbReference type="PROSITE" id="PS50994"/>
    </source>
</evidence>
<reference evidence="5 6" key="1">
    <citation type="journal article" date="2018" name="PLoS Genet.">
        <title>Population sequencing reveals clonal diversity and ancestral inbreeding in the grapevine cultivar Chardonnay.</title>
        <authorList>
            <person name="Roach M.J."/>
            <person name="Johnson D.L."/>
            <person name="Bohlmann J."/>
            <person name="van Vuuren H.J."/>
            <person name="Jones S.J."/>
            <person name="Pretorius I.S."/>
            <person name="Schmidt S.A."/>
            <person name="Borneman A.R."/>
        </authorList>
    </citation>
    <scope>NUCLEOTIDE SEQUENCE [LARGE SCALE GENOMIC DNA]</scope>
    <source>
        <strain evidence="6">cv. Chardonnay</strain>
        <tissue evidence="5">Leaf</tissue>
    </source>
</reference>
<dbReference type="AlphaFoldDB" id="A0A438HBK6"/>
<feature type="region of interest" description="Disordered" evidence="3">
    <location>
        <begin position="359"/>
        <end position="380"/>
    </location>
</feature>
<dbReference type="InterPro" id="IPR036397">
    <property type="entry name" value="RNaseH_sf"/>
</dbReference>
<dbReference type="EMBL" id="QGNW01000248">
    <property type="protein sequence ID" value="RVW81817.1"/>
    <property type="molecule type" value="Genomic_DNA"/>
</dbReference>
<proteinExistence type="predicted"/>
<evidence type="ECO:0000256" key="2">
    <source>
        <dbReference type="ARBA" id="ARBA00022801"/>
    </source>
</evidence>
<evidence type="ECO:0000313" key="6">
    <source>
        <dbReference type="Proteomes" id="UP000288805"/>
    </source>
</evidence>
<dbReference type="PROSITE" id="PS50994">
    <property type="entry name" value="INTEGRASE"/>
    <property type="match status" value="1"/>
</dbReference>
<dbReference type="Gene3D" id="3.30.420.10">
    <property type="entry name" value="Ribonuclease H-like superfamily/Ribonuclease H"/>
    <property type="match status" value="1"/>
</dbReference>
<evidence type="ECO:0000313" key="5">
    <source>
        <dbReference type="EMBL" id="RVW81817.1"/>
    </source>
</evidence>
<name>A0A438HBK6_VITVI</name>
<dbReference type="InterPro" id="IPR012337">
    <property type="entry name" value="RNaseH-like_sf"/>
</dbReference>
<dbReference type="PANTHER" id="PTHR42648:SF28">
    <property type="entry name" value="TRANSPOSON-ENCODED PROTEIN WITH RIBONUCLEASE H-LIKE AND RETROVIRUS ZINC FINGER-LIKE DOMAINS"/>
    <property type="match status" value="1"/>
</dbReference>
<feature type="domain" description="Integrase catalytic" evidence="4">
    <location>
        <begin position="412"/>
        <end position="558"/>
    </location>
</feature>
<keyword evidence="1" id="KW-0479">Metal-binding</keyword>
<dbReference type="GO" id="GO:0046872">
    <property type="term" value="F:metal ion binding"/>
    <property type="evidence" value="ECO:0007669"/>
    <property type="project" value="UniProtKB-KW"/>
</dbReference>
<gene>
    <name evidence="5" type="primary">POLX_2425</name>
    <name evidence="5" type="ORF">CK203_051632</name>
</gene>
<dbReference type="PANTHER" id="PTHR42648">
    <property type="entry name" value="TRANSPOSASE, PUTATIVE-RELATED"/>
    <property type="match status" value="1"/>
</dbReference>
<dbReference type="InterPro" id="IPR013103">
    <property type="entry name" value="RVT_2"/>
</dbReference>
<dbReference type="Pfam" id="PF14223">
    <property type="entry name" value="Retrotran_gag_2"/>
    <property type="match status" value="1"/>
</dbReference>
<feature type="region of interest" description="Disordered" evidence="3">
    <location>
        <begin position="585"/>
        <end position="609"/>
    </location>
</feature>
<dbReference type="Pfam" id="PF07727">
    <property type="entry name" value="RVT_2"/>
    <property type="match status" value="1"/>
</dbReference>
<dbReference type="GO" id="GO:0016787">
    <property type="term" value="F:hydrolase activity"/>
    <property type="evidence" value="ECO:0007669"/>
    <property type="project" value="UniProtKB-KW"/>
</dbReference>
<dbReference type="GO" id="GO:0015074">
    <property type="term" value="P:DNA integration"/>
    <property type="evidence" value="ECO:0007669"/>
    <property type="project" value="InterPro"/>
</dbReference>
<evidence type="ECO:0000256" key="3">
    <source>
        <dbReference type="SAM" id="MobiDB-lite"/>
    </source>
</evidence>
<dbReference type="InterPro" id="IPR039537">
    <property type="entry name" value="Retrotran_Ty1/copia-like"/>
</dbReference>
<feature type="compositionally biased region" description="Low complexity" evidence="3">
    <location>
        <begin position="366"/>
        <end position="375"/>
    </location>
</feature>
<accession>A0A438HBK6</accession>
<feature type="compositionally biased region" description="Polar residues" evidence="3">
    <location>
        <begin position="585"/>
        <end position="596"/>
    </location>
</feature>
<comment type="caution">
    <text evidence="5">The sequence shown here is derived from an EMBL/GenBank/DDBJ whole genome shotgun (WGS) entry which is preliminary data.</text>
</comment>
<dbReference type="SUPFAM" id="SSF53098">
    <property type="entry name" value="Ribonuclease H-like"/>
    <property type="match status" value="1"/>
</dbReference>
<dbReference type="InterPro" id="IPR001584">
    <property type="entry name" value="Integrase_cat-core"/>
</dbReference>
<dbReference type="GO" id="GO:0003676">
    <property type="term" value="F:nucleic acid binding"/>
    <property type="evidence" value="ECO:0007669"/>
    <property type="project" value="InterPro"/>
</dbReference>
<dbReference type="Proteomes" id="UP000288805">
    <property type="component" value="Unassembled WGS sequence"/>
</dbReference>
<sequence length="941" mass="107451">MPQITGLHGADHCRHLGIILRHSKSAFPVLLGLQFQPLQAPHSGDIKASLLVLVKGAANALSERHSSAHFSTIQALIFAAASPPLQAPFRAPLSTVAGATFRHCRRPFRAPSRSCFGGADDAATSLKHGVAGVVGDEMLHLSVAYRLQVLPSISDIRCEVPEFKGDNFKIWNERILLQLGCMDIDYAIRKDEPHKITDTSTPEQILLYEHWEKSNRLSMMYIKTKISAGISGSIKQHENVRELLKAIDEQFVTSDKALASTLIMKFTSLKLTGIRGVCERIMEMRDIVAQLKKLEVEMFESFLVHFILNTLPPRYRPFKISYNTHKDKWSINELMTMCVQEEGRLMMEQGESAMLVTQRKGKKGKSQASQKGKQQIPHKSDIKKDEKCFFCKNKGHVKKKCMKFHNWLEKKDDFSRYMYLYILHNKNEALDAFKVFKAEVEKQYGKQIKIVRSNRGGEYYGRYLEDGQSPRPFAKFLQEHGIIAQYTMPGSPNQNGVAERRNRTLLDMVRSMLSSSKLPKFLWTEALKTTVTRIVESRHAKFLEYDLISGSDQFRNRISDIDHTESQPSTSSDRLFIVHNTPQELPNTSEQQVEPHTSSEDIGATLRRSARTKRSAIPSDYVVYLQESDYNIGAENDPESFSQAMSCKESELWYNAMKDEMISMKCNDVWDLVELPNGVKTIGCKWVFKTKKDSLGNIERYKVRLVAKGFTQKEGIDYTEIFSPLEEEVYMKQPEGFPSSDGEQLVCKLKKSIYGLKQASRQWYLKFHNIISSFGFVENVMDQCIYLKDMGETSYVIGIKIHRDRFKGILGLSQETYINKVLERFRMKNCSPSVSPIVKGDRFNLNQCPKNDLEKEQMKNIPYASTFGSLMYAQVCTRPDIAFAVGMLGRYQSNPGIDHWKVAKKVMRYLQGTKDYKLMYRRTSNLEVVGYSDSDFAGCVD</sequence>
<keyword evidence="2" id="KW-0378">Hydrolase</keyword>